<gene>
    <name evidence="2" type="ORF">BSTOLATCC_MIC13057</name>
</gene>
<evidence type="ECO:0000313" key="2">
    <source>
        <dbReference type="EMBL" id="CAG9315283.1"/>
    </source>
</evidence>
<proteinExistence type="predicted"/>
<protein>
    <submittedName>
        <fullName evidence="2">Uncharacterized protein</fullName>
    </submittedName>
</protein>
<organism evidence="2 3">
    <name type="scientific">Blepharisma stoltei</name>
    <dbReference type="NCBI Taxonomy" id="1481888"/>
    <lineage>
        <taxon>Eukaryota</taxon>
        <taxon>Sar</taxon>
        <taxon>Alveolata</taxon>
        <taxon>Ciliophora</taxon>
        <taxon>Postciliodesmatophora</taxon>
        <taxon>Heterotrichea</taxon>
        <taxon>Heterotrichida</taxon>
        <taxon>Blepharismidae</taxon>
        <taxon>Blepharisma</taxon>
    </lineage>
</organism>
<comment type="caution">
    <text evidence="2">The sequence shown here is derived from an EMBL/GenBank/DDBJ whole genome shotgun (WGS) entry which is preliminary data.</text>
</comment>
<dbReference type="AlphaFoldDB" id="A0AAU9IP51"/>
<dbReference type="Pfam" id="PF09809">
    <property type="entry name" value="MRP-L27"/>
    <property type="match status" value="1"/>
</dbReference>
<sequence>MGMLNVLTPFTRMSAYRKSLGNYSYKIGGKHAHKKPGLVPLHIVNNIKKTIKDKYRQKLTIAKLERESKNLYGEFVHKGFRYNRLKTPIIEVPDDIDNFELKPYVSCHMPRREEIEAKDKAEKEAQKEIEEGKEEKKEEESK</sequence>
<evidence type="ECO:0000256" key="1">
    <source>
        <dbReference type="SAM" id="MobiDB-lite"/>
    </source>
</evidence>
<accession>A0AAU9IP51</accession>
<dbReference type="Proteomes" id="UP001162131">
    <property type="component" value="Unassembled WGS sequence"/>
</dbReference>
<reference evidence="2" key="1">
    <citation type="submission" date="2021-09" db="EMBL/GenBank/DDBJ databases">
        <authorList>
            <consortium name="AG Swart"/>
            <person name="Singh M."/>
            <person name="Singh A."/>
            <person name="Seah K."/>
            <person name="Emmerich C."/>
        </authorList>
    </citation>
    <scope>NUCLEOTIDE SEQUENCE</scope>
    <source>
        <strain evidence="2">ATCC30299</strain>
    </source>
</reference>
<name>A0AAU9IP51_9CILI</name>
<dbReference type="GO" id="GO:0005762">
    <property type="term" value="C:mitochondrial large ribosomal subunit"/>
    <property type="evidence" value="ECO:0007669"/>
    <property type="project" value="InterPro"/>
</dbReference>
<keyword evidence="3" id="KW-1185">Reference proteome</keyword>
<dbReference type="InterPro" id="IPR019189">
    <property type="entry name" value="Ribosomal_mL41"/>
</dbReference>
<dbReference type="EMBL" id="CAJZBQ010000013">
    <property type="protein sequence ID" value="CAG9315283.1"/>
    <property type="molecule type" value="Genomic_DNA"/>
</dbReference>
<feature type="region of interest" description="Disordered" evidence="1">
    <location>
        <begin position="112"/>
        <end position="142"/>
    </location>
</feature>
<evidence type="ECO:0000313" key="3">
    <source>
        <dbReference type="Proteomes" id="UP001162131"/>
    </source>
</evidence>
<dbReference type="GO" id="GO:0003735">
    <property type="term" value="F:structural constituent of ribosome"/>
    <property type="evidence" value="ECO:0007669"/>
    <property type="project" value="InterPro"/>
</dbReference>